<evidence type="ECO:0000313" key="3">
    <source>
        <dbReference type="Proteomes" id="UP001519887"/>
    </source>
</evidence>
<evidence type="ECO:0000313" key="2">
    <source>
        <dbReference type="EMBL" id="MBW7455977.1"/>
    </source>
</evidence>
<dbReference type="EMBL" id="JAHZIK010000470">
    <property type="protein sequence ID" value="MBW7455977.1"/>
    <property type="molecule type" value="Genomic_DNA"/>
</dbReference>
<comment type="caution">
    <text evidence="2">The sequence shown here is derived from an EMBL/GenBank/DDBJ whole genome shotgun (WGS) entry which is preliminary data.</text>
</comment>
<organism evidence="2 3">
    <name type="scientific">Paenibacillus sepulcri</name>
    <dbReference type="NCBI Taxonomy" id="359917"/>
    <lineage>
        <taxon>Bacteria</taxon>
        <taxon>Bacillati</taxon>
        <taxon>Bacillota</taxon>
        <taxon>Bacilli</taxon>
        <taxon>Bacillales</taxon>
        <taxon>Paenibacillaceae</taxon>
        <taxon>Paenibacillus</taxon>
    </lineage>
</organism>
<keyword evidence="1" id="KW-0472">Membrane</keyword>
<proteinExistence type="predicted"/>
<feature type="transmembrane region" description="Helical" evidence="1">
    <location>
        <begin position="7"/>
        <end position="28"/>
    </location>
</feature>
<name>A0ABS7C4W8_9BACL</name>
<accession>A0ABS7C4W8</accession>
<reference evidence="2 3" key="1">
    <citation type="submission" date="2021-07" db="EMBL/GenBank/DDBJ databases">
        <title>Paenibacillus radiodurans sp. nov., isolated from the southeastern edge of Tengger Desert.</title>
        <authorList>
            <person name="Zhang G."/>
        </authorList>
    </citation>
    <scope>NUCLEOTIDE SEQUENCE [LARGE SCALE GENOMIC DNA]</scope>
    <source>
        <strain evidence="2 3">CCM 7311</strain>
    </source>
</reference>
<keyword evidence="3" id="KW-1185">Reference proteome</keyword>
<keyword evidence="1" id="KW-1133">Transmembrane helix</keyword>
<keyword evidence="1" id="KW-0812">Transmembrane</keyword>
<dbReference type="Proteomes" id="UP001519887">
    <property type="component" value="Unassembled WGS sequence"/>
</dbReference>
<sequence>MNRKKRPILLLISAFSFILLVILGFNWLQDNILYQFQSFSVTIHNKSDYEIVSVETGIIKGTSKDIHTKKIKSGETMKIKPKLTLSGEGAIYITYIDSRGVTSKETVCGYTEYLAGNSKVTISNDKVNIIGKCA</sequence>
<dbReference type="RefSeq" id="WP_210039458.1">
    <property type="nucleotide sequence ID" value="NZ_JBHLVU010000005.1"/>
</dbReference>
<evidence type="ECO:0000256" key="1">
    <source>
        <dbReference type="SAM" id="Phobius"/>
    </source>
</evidence>
<protein>
    <submittedName>
        <fullName evidence="2">Uncharacterized protein</fullName>
    </submittedName>
</protein>
<gene>
    <name evidence="2" type="ORF">K0U00_18265</name>
</gene>